<keyword evidence="3 9" id="KW-0813">Transport</keyword>
<keyword evidence="8 9" id="KW-0472">Membrane</keyword>
<feature type="domain" description="ABC transmembrane type-1" evidence="10">
    <location>
        <begin position="57"/>
        <end position="273"/>
    </location>
</feature>
<dbReference type="GO" id="GO:0043190">
    <property type="term" value="C:ATP-binding cassette (ABC) transporter complex"/>
    <property type="evidence" value="ECO:0007669"/>
    <property type="project" value="InterPro"/>
</dbReference>
<dbReference type="CDD" id="cd06261">
    <property type="entry name" value="TM_PBP2"/>
    <property type="match status" value="1"/>
</dbReference>
<dbReference type="InterPro" id="IPR035906">
    <property type="entry name" value="MetI-like_sf"/>
</dbReference>
<dbReference type="GO" id="GO:0022857">
    <property type="term" value="F:transmembrane transporter activity"/>
    <property type="evidence" value="ECO:0007669"/>
    <property type="project" value="InterPro"/>
</dbReference>
<dbReference type="PANTHER" id="PTHR30614:SF20">
    <property type="entry name" value="GLUTAMINE TRANSPORT SYSTEM PERMEASE PROTEIN GLNP"/>
    <property type="match status" value="1"/>
</dbReference>
<comment type="similarity">
    <text evidence="2">Belongs to the binding-protein-dependent transport system permease family. HisMQ subfamily.</text>
</comment>
<dbReference type="InterPro" id="IPR000515">
    <property type="entry name" value="MetI-like"/>
</dbReference>
<evidence type="ECO:0000256" key="7">
    <source>
        <dbReference type="ARBA" id="ARBA00022989"/>
    </source>
</evidence>
<dbReference type="Pfam" id="PF00528">
    <property type="entry name" value="BPD_transp_1"/>
    <property type="match status" value="1"/>
</dbReference>
<name>A0A6B1D5B6_9CHLR</name>
<evidence type="ECO:0000256" key="8">
    <source>
        <dbReference type="ARBA" id="ARBA00023136"/>
    </source>
</evidence>
<evidence type="ECO:0000256" key="2">
    <source>
        <dbReference type="ARBA" id="ARBA00010072"/>
    </source>
</evidence>
<dbReference type="EMBL" id="VXMH01000031">
    <property type="protein sequence ID" value="MYC94675.1"/>
    <property type="molecule type" value="Genomic_DNA"/>
</dbReference>
<feature type="transmembrane region" description="Helical" evidence="9">
    <location>
        <begin position="22"/>
        <end position="40"/>
    </location>
</feature>
<dbReference type="AlphaFoldDB" id="A0A6B1D5B6"/>
<protein>
    <submittedName>
        <fullName evidence="11">Amino acid ABC transporter permease</fullName>
    </submittedName>
</protein>
<evidence type="ECO:0000259" key="10">
    <source>
        <dbReference type="PROSITE" id="PS50928"/>
    </source>
</evidence>
<keyword evidence="6" id="KW-0029">Amino-acid transport</keyword>
<organism evidence="11">
    <name type="scientific">Caldilineaceae bacterium SB0661_bin_32</name>
    <dbReference type="NCBI Taxonomy" id="2605255"/>
    <lineage>
        <taxon>Bacteria</taxon>
        <taxon>Bacillati</taxon>
        <taxon>Chloroflexota</taxon>
        <taxon>Caldilineae</taxon>
        <taxon>Caldilineales</taxon>
        <taxon>Caldilineaceae</taxon>
    </lineage>
</organism>
<evidence type="ECO:0000256" key="4">
    <source>
        <dbReference type="ARBA" id="ARBA00022475"/>
    </source>
</evidence>
<dbReference type="InterPro" id="IPR010065">
    <property type="entry name" value="AA_ABC_transptr_permease_3TM"/>
</dbReference>
<feature type="transmembrane region" description="Helical" evidence="9">
    <location>
        <begin position="157"/>
        <end position="177"/>
    </location>
</feature>
<comment type="caution">
    <text evidence="11">The sequence shown here is derived from an EMBL/GenBank/DDBJ whole genome shotgun (WGS) entry which is preliminary data.</text>
</comment>
<feature type="transmembrane region" description="Helical" evidence="9">
    <location>
        <begin position="102"/>
        <end position="121"/>
    </location>
</feature>
<dbReference type="NCBIfam" id="TIGR01726">
    <property type="entry name" value="HEQRo_perm_3TM"/>
    <property type="match status" value="1"/>
</dbReference>
<dbReference type="Gene3D" id="1.10.3720.10">
    <property type="entry name" value="MetI-like"/>
    <property type="match status" value="1"/>
</dbReference>
<keyword evidence="4" id="KW-1003">Cell membrane</keyword>
<gene>
    <name evidence="11" type="ORF">F4X14_06865</name>
</gene>
<sequence length="285" mass="31444">MAAVDSTSGQLRRSPADYLARLPYWLLLALLLGALLLWSLLADEDYNLIFNAVSKGVGVTLYVCLISFGMALLVGLAFGLARVSRNRLIYEAASFYVEIIRGVPMLVILFYIAFVGAPGLVDLFNWVGGELQELGLGPVGKPLAEFGIRRLSFTSRAVLALVIGYSAFIAEIFRAGIESVERGQMEAALSLGMSRGQAMRYVILPQAIRRVLPPLGNDFIAMLKDSALVSVLGVQDITQLGRLYATSTFRFFETYNVVAFLYLVMTIGLSLVVRFWEKRNPLNER</sequence>
<evidence type="ECO:0000256" key="3">
    <source>
        <dbReference type="ARBA" id="ARBA00022448"/>
    </source>
</evidence>
<dbReference type="SUPFAM" id="SSF161098">
    <property type="entry name" value="MetI-like"/>
    <property type="match status" value="1"/>
</dbReference>
<keyword evidence="7 9" id="KW-1133">Transmembrane helix</keyword>
<dbReference type="InterPro" id="IPR043429">
    <property type="entry name" value="ArtM/GltK/GlnP/TcyL/YhdX-like"/>
</dbReference>
<reference evidence="11" key="1">
    <citation type="submission" date="2019-09" db="EMBL/GenBank/DDBJ databases">
        <title>Characterisation of the sponge microbiome using genome-centric metagenomics.</title>
        <authorList>
            <person name="Engelberts J.P."/>
            <person name="Robbins S.J."/>
            <person name="De Goeij J.M."/>
            <person name="Aranda M."/>
            <person name="Bell S.C."/>
            <person name="Webster N.S."/>
        </authorList>
    </citation>
    <scope>NUCLEOTIDE SEQUENCE</scope>
    <source>
        <strain evidence="11">SB0661_bin_32</strain>
    </source>
</reference>
<evidence type="ECO:0000256" key="9">
    <source>
        <dbReference type="RuleBase" id="RU363032"/>
    </source>
</evidence>
<evidence type="ECO:0000256" key="5">
    <source>
        <dbReference type="ARBA" id="ARBA00022692"/>
    </source>
</evidence>
<dbReference type="GO" id="GO:0006865">
    <property type="term" value="P:amino acid transport"/>
    <property type="evidence" value="ECO:0007669"/>
    <property type="project" value="UniProtKB-KW"/>
</dbReference>
<proteinExistence type="inferred from homology"/>
<dbReference type="PROSITE" id="PS50928">
    <property type="entry name" value="ABC_TM1"/>
    <property type="match status" value="1"/>
</dbReference>
<comment type="subcellular location">
    <subcellularLocation>
        <location evidence="1 9">Cell membrane</location>
        <topology evidence="1 9">Multi-pass membrane protein</topology>
    </subcellularLocation>
</comment>
<evidence type="ECO:0000256" key="1">
    <source>
        <dbReference type="ARBA" id="ARBA00004651"/>
    </source>
</evidence>
<feature type="transmembrane region" description="Helical" evidence="9">
    <location>
        <begin position="60"/>
        <end position="81"/>
    </location>
</feature>
<evidence type="ECO:0000313" key="11">
    <source>
        <dbReference type="EMBL" id="MYC94675.1"/>
    </source>
</evidence>
<accession>A0A6B1D5B6</accession>
<evidence type="ECO:0000256" key="6">
    <source>
        <dbReference type="ARBA" id="ARBA00022970"/>
    </source>
</evidence>
<keyword evidence="5 9" id="KW-0812">Transmembrane</keyword>
<dbReference type="PANTHER" id="PTHR30614">
    <property type="entry name" value="MEMBRANE COMPONENT OF AMINO ACID ABC TRANSPORTER"/>
    <property type="match status" value="1"/>
</dbReference>
<feature type="transmembrane region" description="Helical" evidence="9">
    <location>
        <begin position="257"/>
        <end position="276"/>
    </location>
</feature>